<reference evidence="2" key="1">
    <citation type="submission" date="2013-10" db="EMBL/GenBank/DDBJ databases">
        <title>Genome sequencing of Onchocerca volvulus.</title>
        <authorList>
            <person name="Cotton J."/>
            <person name="Tsai J."/>
            <person name="Stanley E."/>
            <person name="Tracey A."/>
            <person name="Holroyd N."/>
            <person name="Lustigman S."/>
            <person name="Berriman M."/>
        </authorList>
    </citation>
    <scope>NUCLEOTIDE SEQUENCE</scope>
</reference>
<protein>
    <submittedName>
        <fullName evidence="1">Uncharacterized protein</fullName>
    </submittedName>
</protein>
<evidence type="ECO:0000313" key="1">
    <source>
        <dbReference type="EnsemblMetazoa" id="OVOC922.1"/>
    </source>
</evidence>
<accession>A0A8R1Y523</accession>
<organism evidence="1 2">
    <name type="scientific">Onchocerca volvulus</name>
    <dbReference type="NCBI Taxonomy" id="6282"/>
    <lineage>
        <taxon>Eukaryota</taxon>
        <taxon>Metazoa</taxon>
        <taxon>Ecdysozoa</taxon>
        <taxon>Nematoda</taxon>
        <taxon>Chromadorea</taxon>
        <taxon>Rhabditida</taxon>
        <taxon>Spirurina</taxon>
        <taxon>Spiruromorpha</taxon>
        <taxon>Filarioidea</taxon>
        <taxon>Onchocercidae</taxon>
        <taxon>Onchocerca</taxon>
    </lineage>
</organism>
<dbReference type="EnsemblMetazoa" id="OVOC922.1">
    <property type="protein sequence ID" value="OVOC922.1"/>
    <property type="gene ID" value="WBGene00237731"/>
</dbReference>
<proteinExistence type="predicted"/>
<sequence>MHYITRNAIECTITSTTVFVGINIHFIQKGFCFRMKLILLRKCFEHSSDPSKIKIVSQSNVEILAE</sequence>
<reference evidence="1" key="2">
    <citation type="submission" date="2022-06" db="UniProtKB">
        <authorList>
            <consortium name="EnsemblMetazoa"/>
        </authorList>
    </citation>
    <scope>IDENTIFICATION</scope>
</reference>
<keyword evidence="2" id="KW-1185">Reference proteome</keyword>
<name>A0A8R1Y523_ONCVO</name>
<evidence type="ECO:0000313" key="2">
    <source>
        <dbReference type="Proteomes" id="UP000024404"/>
    </source>
</evidence>
<dbReference type="EMBL" id="CMVM020000023">
    <property type="status" value="NOT_ANNOTATED_CDS"/>
    <property type="molecule type" value="Genomic_DNA"/>
</dbReference>
<dbReference type="AlphaFoldDB" id="A0A8R1Y523"/>
<dbReference type="Proteomes" id="UP000024404">
    <property type="component" value="Unassembled WGS sequence"/>
</dbReference>